<evidence type="ECO:0000313" key="1">
    <source>
        <dbReference type="EMBL" id="HIQ68179.1"/>
    </source>
</evidence>
<protein>
    <submittedName>
        <fullName evidence="1">Uncharacterized protein</fullName>
    </submittedName>
</protein>
<dbReference type="EMBL" id="DVFK01000089">
    <property type="protein sequence ID" value="HIQ68179.1"/>
    <property type="molecule type" value="Genomic_DNA"/>
</dbReference>
<reference evidence="1" key="2">
    <citation type="journal article" date="2021" name="PeerJ">
        <title>Extensive microbial diversity within the chicken gut microbiome revealed by metagenomics and culture.</title>
        <authorList>
            <person name="Gilroy R."/>
            <person name="Ravi A."/>
            <person name="Getino M."/>
            <person name="Pursley I."/>
            <person name="Horton D.L."/>
            <person name="Alikhan N.F."/>
            <person name="Baker D."/>
            <person name="Gharbi K."/>
            <person name="Hall N."/>
            <person name="Watson M."/>
            <person name="Adriaenssens E.M."/>
            <person name="Foster-Nyarko E."/>
            <person name="Jarju S."/>
            <person name="Secka A."/>
            <person name="Antonio M."/>
            <person name="Oren A."/>
            <person name="Chaudhuri R.R."/>
            <person name="La Ragione R."/>
            <person name="Hildebrand F."/>
            <person name="Pallen M.J."/>
        </authorList>
    </citation>
    <scope>NUCLEOTIDE SEQUENCE</scope>
    <source>
        <strain evidence="1">13361</strain>
    </source>
</reference>
<proteinExistence type="predicted"/>
<reference evidence="1" key="1">
    <citation type="submission" date="2020-10" db="EMBL/GenBank/DDBJ databases">
        <authorList>
            <person name="Gilroy R."/>
        </authorList>
    </citation>
    <scope>NUCLEOTIDE SEQUENCE</scope>
    <source>
        <strain evidence="1">13361</strain>
    </source>
</reference>
<dbReference type="AlphaFoldDB" id="A0A9D1CNB0"/>
<dbReference type="Proteomes" id="UP000886796">
    <property type="component" value="Unassembled WGS sequence"/>
</dbReference>
<gene>
    <name evidence="1" type="ORF">IAB74_06700</name>
</gene>
<comment type="caution">
    <text evidence="1">The sequence shown here is derived from an EMBL/GenBank/DDBJ whole genome shotgun (WGS) entry which is preliminary data.</text>
</comment>
<evidence type="ECO:0000313" key="2">
    <source>
        <dbReference type="Proteomes" id="UP000886796"/>
    </source>
</evidence>
<organism evidence="1 2">
    <name type="scientific">Candidatus Faecousia excrementigallinarum</name>
    <dbReference type="NCBI Taxonomy" id="2840806"/>
    <lineage>
        <taxon>Bacteria</taxon>
        <taxon>Bacillati</taxon>
        <taxon>Bacillota</taxon>
        <taxon>Clostridia</taxon>
        <taxon>Eubacteriales</taxon>
        <taxon>Oscillospiraceae</taxon>
        <taxon>Faecousia</taxon>
    </lineage>
</organism>
<sequence length="60" mass="6989">MVIYLSAHRRKPVWVGRGSSSPDAQAALPRWWCSRCGREIYGKRRELCRRCAGERGGRWI</sequence>
<accession>A0A9D1CNB0</accession>
<name>A0A9D1CNB0_9FIRM</name>